<keyword evidence="2" id="KW-1185">Reference proteome</keyword>
<dbReference type="Proteomes" id="UP000619293">
    <property type="component" value="Unassembled WGS sequence"/>
</dbReference>
<dbReference type="InterPro" id="IPR050155">
    <property type="entry name" value="HAD-like_hydrolase_sf"/>
</dbReference>
<dbReference type="PANTHER" id="PTHR43434">
    <property type="entry name" value="PHOSPHOGLYCOLATE PHOSPHATASE"/>
    <property type="match status" value="1"/>
</dbReference>
<sequence>MLPTPSALLLDFGGVIVESGRSPRPEDSTYRHAALVQRVHRLTGGVVGEDEIRHALDEAKKARTRMRENTEECLEISHEQLWGELIAVEWPAVARATVLVHASDLTRQWARRSDWRLRPGIADLLDFTVGRGMQVAVVSNTPCGQAHREALDEFGLTGAIAVQIYSDELGVYKPHPSMIWAAARDLDVAAADCWYVGDQPHRDIVCARRAGAGAAILMPEGEPREVGENTPDAVVADGTELLALLRQAL</sequence>
<evidence type="ECO:0000313" key="2">
    <source>
        <dbReference type="Proteomes" id="UP000619293"/>
    </source>
</evidence>
<comment type="caution">
    <text evidence="1">The sequence shown here is derived from an EMBL/GenBank/DDBJ whole genome shotgun (WGS) entry which is preliminary data.</text>
</comment>
<dbReference type="PANTHER" id="PTHR43434:SF1">
    <property type="entry name" value="PHOSPHOGLYCOLATE PHOSPHATASE"/>
    <property type="match status" value="1"/>
</dbReference>
<dbReference type="AlphaFoldDB" id="A0A8J3JTH1"/>
<dbReference type="RefSeq" id="WP_191840992.1">
    <property type="nucleotide sequence ID" value="NZ_BAAALB010000004.1"/>
</dbReference>
<dbReference type="Gene3D" id="3.40.50.1000">
    <property type="entry name" value="HAD superfamily/HAD-like"/>
    <property type="match status" value="1"/>
</dbReference>
<dbReference type="InterPro" id="IPR023214">
    <property type="entry name" value="HAD_sf"/>
</dbReference>
<dbReference type="SFLD" id="SFLDS00003">
    <property type="entry name" value="Haloacid_Dehalogenase"/>
    <property type="match status" value="1"/>
</dbReference>
<proteinExistence type="predicted"/>
<protein>
    <submittedName>
        <fullName evidence="1">Uncharacterized protein</fullName>
    </submittedName>
</protein>
<dbReference type="GO" id="GO:0005829">
    <property type="term" value="C:cytosol"/>
    <property type="evidence" value="ECO:0007669"/>
    <property type="project" value="TreeGrafter"/>
</dbReference>
<dbReference type="SUPFAM" id="SSF56784">
    <property type="entry name" value="HAD-like"/>
    <property type="match status" value="1"/>
</dbReference>
<dbReference type="GO" id="GO:0006281">
    <property type="term" value="P:DNA repair"/>
    <property type="evidence" value="ECO:0007669"/>
    <property type="project" value="TreeGrafter"/>
</dbReference>
<name>A0A8J3JTH1_9ACTN</name>
<gene>
    <name evidence="1" type="ORF">Cch02nite_01600</name>
</gene>
<reference evidence="1 2" key="1">
    <citation type="submission" date="2021-01" db="EMBL/GenBank/DDBJ databases">
        <title>Whole genome shotgun sequence of Catellatospora chokoriensis NBRC 107358.</title>
        <authorList>
            <person name="Komaki H."/>
            <person name="Tamura T."/>
        </authorList>
    </citation>
    <scope>NUCLEOTIDE SEQUENCE [LARGE SCALE GENOMIC DNA]</scope>
    <source>
        <strain evidence="1 2">NBRC 107358</strain>
    </source>
</reference>
<dbReference type="SFLD" id="SFLDG01129">
    <property type="entry name" value="C1.5:_HAD__Beta-PGM__Phosphata"/>
    <property type="match status" value="1"/>
</dbReference>
<dbReference type="GO" id="GO:0008967">
    <property type="term" value="F:phosphoglycolate phosphatase activity"/>
    <property type="evidence" value="ECO:0007669"/>
    <property type="project" value="TreeGrafter"/>
</dbReference>
<evidence type="ECO:0000313" key="1">
    <source>
        <dbReference type="EMBL" id="GIF86716.1"/>
    </source>
</evidence>
<organism evidence="1 2">
    <name type="scientific">Catellatospora chokoriensis</name>
    <dbReference type="NCBI Taxonomy" id="310353"/>
    <lineage>
        <taxon>Bacteria</taxon>
        <taxon>Bacillati</taxon>
        <taxon>Actinomycetota</taxon>
        <taxon>Actinomycetes</taxon>
        <taxon>Micromonosporales</taxon>
        <taxon>Micromonosporaceae</taxon>
        <taxon>Catellatospora</taxon>
    </lineage>
</organism>
<dbReference type="Pfam" id="PF00702">
    <property type="entry name" value="Hydrolase"/>
    <property type="match status" value="1"/>
</dbReference>
<accession>A0A8J3JTH1</accession>
<dbReference type="InterPro" id="IPR036412">
    <property type="entry name" value="HAD-like_sf"/>
</dbReference>
<dbReference type="EMBL" id="BONG01000001">
    <property type="protein sequence ID" value="GIF86716.1"/>
    <property type="molecule type" value="Genomic_DNA"/>
</dbReference>